<protein>
    <submittedName>
        <fullName evidence="1">RTM1-like protein</fullName>
    </submittedName>
</protein>
<reference evidence="1" key="1">
    <citation type="submission" date="2018-02" db="EMBL/GenBank/DDBJ databases">
        <title>The genomes of Aspergillus section Nigri reveals drivers in fungal speciation.</title>
        <authorList>
            <consortium name="DOE Joint Genome Institute"/>
            <person name="Vesth T.C."/>
            <person name="Nybo J."/>
            <person name="Theobald S."/>
            <person name="Brandl J."/>
            <person name="Frisvad J.C."/>
            <person name="Nielsen K.F."/>
            <person name="Lyhne E.K."/>
            <person name="Kogle M.E."/>
            <person name="Kuo A."/>
            <person name="Riley R."/>
            <person name="Clum A."/>
            <person name="Nolan M."/>
            <person name="Lipzen A."/>
            <person name="Salamov A."/>
            <person name="Henrissat B."/>
            <person name="Wiebenga A."/>
            <person name="De vries R.P."/>
            <person name="Grigoriev I.V."/>
            <person name="Mortensen U.H."/>
            <person name="Andersen M.R."/>
            <person name="Baker S.E."/>
        </authorList>
    </citation>
    <scope>NUCLEOTIDE SEQUENCE</scope>
    <source>
        <strain evidence="1">CBS 121060</strain>
    </source>
</reference>
<name>A0ACD1HI06_9EURO</name>
<dbReference type="EMBL" id="KZ824939">
    <property type="protein sequence ID" value="RAH73433.1"/>
    <property type="molecule type" value="Genomic_DNA"/>
</dbReference>
<dbReference type="Proteomes" id="UP000249661">
    <property type="component" value="Unassembled WGS sequence"/>
</dbReference>
<gene>
    <name evidence="1" type="ORF">BO66DRAFT_435376</name>
</gene>
<evidence type="ECO:0000313" key="1">
    <source>
        <dbReference type="EMBL" id="RAH73433.1"/>
    </source>
</evidence>
<evidence type="ECO:0000313" key="2">
    <source>
        <dbReference type="Proteomes" id="UP000249661"/>
    </source>
</evidence>
<organism evidence="1 2">
    <name type="scientific">Aspergillus aculeatinus CBS 121060</name>
    <dbReference type="NCBI Taxonomy" id="1448322"/>
    <lineage>
        <taxon>Eukaryota</taxon>
        <taxon>Fungi</taxon>
        <taxon>Dikarya</taxon>
        <taxon>Ascomycota</taxon>
        <taxon>Pezizomycotina</taxon>
        <taxon>Eurotiomycetes</taxon>
        <taxon>Eurotiomycetidae</taxon>
        <taxon>Eurotiales</taxon>
        <taxon>Aspergillaceae</taxon>
        <taxon>Aspergillus</taxon>
        <taxon>Aspergillus subgen. Circumdati</taxon>
    </lineage>
</organism>
<sequence length="272" mass="30536">MAGEVSTFRLYRYDPSFGAAVVMVIIFILASGFHTYQVARTRTWFFVPFVVGGYFEFIGYIGRAVSGTQSPHFTVKPYIVQTLLLLIAPTLFAASIYMELGRIVMLTHGEAYCWIRREWLTKIFLLGDIISFLMQGAGGGIMASGTASALSTGERIIIAGLVIQLIFFSLFTVTSIRFHIGMRDGPTRKVLSSQPPWEIHMYALYAGSLLILVRSLFRLVEYAQGNNGYLVSHEAYMYVFDGCLMVLAMMVFAWIHPSEINALLKSSNRTIW</sequence>
<proteinExistence type="predicted"/>
<accession>A0ACD1HI06</accession>
<keyword evidence="2" id="KW-1185">Reference proteome</keyword>